<evidence type="ECO:0000256" key="4">
    <source>
        <dbReference type="ARBA" id="ARBA00023242"/>
    </source>
</evidence>
<proteinExistence type="inferred from homology"/>
<comment type="similarity">
    <text evidence="2">Belongs to the RPAP1 family.</text>
</comment>
<evidence type="ECO:0000256" key="5">
    <source>
        <dbReference type="SAM" id="MobiDB-lite"/>
    </source>
</evidence>
<evidence type="ECO:0000259" key="7">
    <source>
        <dbReference type="Pfam" id="PF08621"/>
    </source>
</evidence>
<sequence length="1317" mass="146067">MAYRGIERPKIEEDEDELLRLNQSFAAAPPAKPAAGSVRMKQTRISVPEVTAWPARGPGISFEDDDDEAAEPVPAKKRSLFAERRARRDKAQLQHDHGRTGTEETNRPRRGIESADMNLGLVLSDIVEKEPAVPNLPVRSDSALSTTGFPAVVHRSERAPKDQTKRHTQTPAALLTKATVPESIEGGNGVHEENLRTLESMSMTEIEEAQAEIRAKLDPSLIAMLEARASKKYGEPTDSEHSRTKRSQNESNIKSAVKELSKESEIEMTVLPQPLSNAVSQLKGKVDGGNLPDLSWIPQDQLEYEKLEWTADLPDDQQPPLPSQDASDLRFGFSGEVIEMDKDIPHHHGLHHHGDEPMKAGYSVDELLSLSRSTAPSQRALALRILATIVANLYNNVYSPLLSRPLAWVLIRKNYLLHLRVALDDTHETVLASSLAGIAASLGCGSLITDGEELCWDELARGRLGHRVFAISVASQEFFRVRATGIGKVSDEVENDGSLEGVTSLMRRDAISGLLASNILARFSYLMQTRELPVAVVNDVLSILTRVCRHSQAASQQVAECNGLVQIIHGKFISAPWPPINSESGFERLAALKVVRMLCQSDVEVAMSLVKFGIVHDAVRYAFVNPKQLPSALKNLGWQLQAETWFLLNVLFSMRLSASVFDEYRGPLFEAGRLLFATSSPSEDDLDSPMDTTKIMYLRMLTALLTAFGEMLDVGGSDDGMQPFIDLAFIPTKSYSCSHVWDFLAAYGSCLIVNNCGKAELYLKRVAKLFEAHDINGDTVNVPFRAEVWSELSKAAAGAVNSASMPLGQHFVGLHDRSRVDAARALVRLNQFYDGFVSFLEILGGLNGASPEWDKFTESLLSHPDMQRIVIRIIEGSANLTTFGDWIRCFLPGEGALLYGWLASKKMQGDLVTNCAVALAALPLLLPGDEFMAGRLLNMCILHPRVQEALAISAGVPLREADKLSMSKLQDLLDYGLYSDAALQKSEALYGRRTHQVTTLLMEGSASSVSMPARNDWMFSPFQRLLMESQQFGHLIAEARKMGKLREDGDDLVVECLRLIERIETCIPFDWYRRQLPDAVKIARLMCIFLLPSSTSAQEIFALDSVSAMLSAALVRYTSDESAWERYDLDKACGGKSRFYHLYQSLAEQFAAVSFGDVVFARYLLLPISMRYPVDYRELFWNELYDILPAFTMDMKNVAAAGEFLDYFEPIESEEKIVLMYIRAIADRKVTLNTTPLLFHIAVHHVSGLLFGEEHRVSASRTNVGKQVTALLGQTTLDCIVEWGGITPEGDAKERVSGDALVVRRAELQQFAPYKFK</sequence>
<evidence type="ECO:0008006" key="11">
    <source>
        <dbReference type="Google" id="ProtNLM"/>
    </source>
</evidence>
<feature type="region of interest" description="Disordered" evidence="5">
    <location>
        <begin position="49"/>
        <end position="108"/>
    </location>
</feature>
<accession>A0A507EEP3</accession>
<evidence type="ECO:0000256" key="1">
    <source>
        <dbReference type="ARBA" id="ARBA00004123"/>
    </source>
</evidence>
<name>A0A507EEP3_9FUNG</name>
<keyword evidence="3" id="KW-0804">Transcription</keyword>
<dbReference type="Pfam" id="PF08621">
    <property type="entry name" value="RPAP1_N"/>
    <property type="match status" value="1"/>
</dbReference>
<gene>
    <name evidence="9" type="ORF">PhCBS80983_g00263</name>
</gene>
<feature type="region of interest" description="Disordered" evidence="5">
    <location>
        <begin position="232"/>
        <end position="260"/>
    </location>
</feature>
<dbReference type="InterPro" id="IPR039913">
    <property type="entry name" value="RPAP1/Rba50"/>
</dbReference>
<organism evidence="9 10">
    <name type="scientific">Powellomyces hirtus</name>
    <dbReference type="NCBI Taxonomy" id="109895"/>
    <lineage>
        <taxon>Eukaryota</taxon>
        <taxon>Fungi</taxon>
        <taxon>Fungi incertae sedis</taxon>
        <taxon>Chytridiomycota</taxon>
        <taxon>Chytridiomycota incertae sedis</taxon>
        <taxon>Chytridiomycetes</taxon>
        <taxon>Spizellomycetales</taxon>
        <taxon>Powellomycetaceae</taxon>
        <taxon>Powellomyces</taxon>
    </lineage>
</organism>
<dbReference type="PANTHER" id="PTHR21483:SF18">
    <property type="entry name" value="RNA POLYMERASE II-ASSOCIATED PROTEIN 1"/>
    <property type="match status" value="1"/>
</dbReference>
<evidence type="ECO:0000313" key="9">
    <source>
        <dbReference type="EMBL" id="TPX62633.1"/>
    </source>
</evidence>
<protein>
    <recommendedName>
        <fullName evidence="11">RNA polymerase II-associated protein 1 C-terminal domain-containing protein</fullName>
    </recommendedName>
</protein>
<feature type="domain" description="RPAP1 N-terminal" evidence="7">
    <location>
        <begin position="189"/>
        <end position="232"/>
    </location>
</feature>
<evidence type="ECO:0000313" key="10">
    <source>
        <dbReference type="Proteomes" id="UP000318582"/>
    </source>
</evidence>
<dbReference type="Pfam" id="PF25766">
    <property type="entry name" value="TPR_RPAP1"/>
    <property type="match status" value="1"/>
</dbReference>
<evidence type="ECO:0000259" key="8">
    <source>
        <dbReference type="Pfam" id="PF25766"/>
    </source>
</evidence>
<dbReference type="STRING" id="109895.A0A507EEP3"/>
<dbReference type="InterPro" id="IPR013930">
    <property type="entry name" value="RPAP1_N"/>
</dbReference>
<dbReference type="Proteomes" id="UP000318582">
    <property type="component" value="Unassembled WGS sequence"/>
</dbReference>
<dbReference type="PANTHER" id="PTHR21483">
    <property type="entry name" value="RNA POLYMERASE II-ASSOCIATED PROTEIN 1"/>
    <property type="match status" value="1"/>
</dbReference>
<dbReference type="EMBL" id="QEAQ01000002">
    <property type="protein sequence ID" value="TPX62633.1"/>
    <property type="molecule type" value="Genomic_DNA"/>
</dbReference>
<dbReference type="InterPro" id="IPR013929">
    <property type="entry name" value="RPAP1_C"/>
</dbReference>
<feature type="domain" description="RPAP1/MINIYO-like TPR repeats" evidence="8">
    <location>
        <begin position="1040"/>
        <end position="1251"/>
    </location>
</feature>
<feature type="compositionally biased region" description="Basic and acidic residues" evidence="5">
    <location>
        <begin position="80"/>
        <end position="108"/>
    </location>
</feature>
<dbReference type="InterPro" id="IPR057989">
    <property type="entry name" value="TPR_RPAP1/MINIYO-like"/>
</dbReference>
<keyword evidence="10" id="KW-1185">Reference proteome</keyword>
<dbReference type="GO" id="GO:0006366">
    <property type="term" value="P:transcription by RNA polymerase II"/>
    <property type="evidence" value="ECO:0007669"/>
    <property type="project" value="InterPro"/>
</dbReference>
<dbReference type="Pfam" id="PF08620">
    <property type="entry name" value="RPAP1_C"/>
    <property type="match status" value="1"/>
</dbReference>
<reference evidence="9 10" key="1">
    <citation type="journal article" date="2019" name="Sci. Rep.">
        <title>Comparative genomics of chytrid fungi reveal insights into the obligate biotrophic and pathogenic lifestyle of Synchytrium endobioticum.</title>
        <authorList>
            <person name="van de Vossenberg B.T.L.H."/>
            <person name="Warris S."/>
            <person name="Nguyen H.D.T."/>
            <person name="van Gent-Pelzer M.P.E."/>
            <person name="Joly D.L."/>
            <person name="van de Geest H.C."/>
            <person name="Bonants P.J.M."/>
            <person name="Smith D.S."/>
            <person name="Levesque C.A."/>
            <person name="van der Lee T.A.J."/>
        </authorList>
    </citation>
    <scope>NUCLEOTIDE SEQUENCE [LARGE SCALE GENOMIC DNA]</scope>
    <source>
        <strain evidence="9 10">CBS 809.83</strain>
    </source>
</reference>
<keyword evidence="4" id="KW-0539">Nucleus</keyword>
<evidence type="ECO:0000256" key="2">
    <source>
        <dbReference type="ARBA" id="ARBA00009953"/>
    </source>
</evidence>
<feature type="domain" description="RPAP1 C-terminal" evidence="6">
    <location>
        <begin position="328"/>
        <end position="393"/>
    </location>
</feature>
<feature type="compositionally biased region" description="Basic and acidic residues" evidence="5">
    <location>
        <begin position="232"/>
        <end position="242"/>
    </location>
</feature>
<evidence type="ECO:0000256" key="3">
    <source>
        <dbReference type="ARBA" id="ARBA00023163"/>
    </source>
</evidence>
<evidence type="ECO:0000259" key="6">
    <source>
        <dbReference type="Pfam" id="PF08620"/>
    </source>
</evidence>
<comment type="subcellular location">
    <subcellularLocation>
        <location evidence="1">Nucleus</location>
    </subcellularLocation>
</comment>
<comment type="caution">
    <text evidence="9">The sequence shown here is derived from an EMBL/GenBank/DDBJ whole genome shotgun (WGS) entry which is preliminary data.</text>
</comment>